<evidence type="ECO:0000313" key="2">
    <source>
        <dbReference type="EMBL" id="TWV98081.1"/>
    </source>
</evidence>
<protein>
    <submittedName>
        <fullName evidence="2">Cytochrome C</fullName>
    </submittedName>
</protein>
<sequence>MKDKSTIYIFIDEEVKPIAILESPVNFELDTTRLVDGRHTLKIVSRDPSGKEGIRLVPFEVRNGPAISIEGISENAVVDGIVPVMINAYGKGDQRNFLIIGSETPQSIPFWVFVLLIAFVGWAIYYCVTSPLELLNK</sequence>
<reference evidence="2 3" key="1">
    <citation type="submission" date="2019-08" db="EMBL/GenBank/DDBJ databases">
        <title>Whole genome sequencing of chitin degrading bacteria Chitinophaga pinensis YS16.</title>
        <authorList>
            <person name="Singh R.P."/>
            <person name="Manchanda G."/>
            <person name="Maurya I.K."/>
            <person name="Joshi N.K."/>
            <person name="Srivastava A.K."/>
        </authorList>
    </citation>
    <scope>NUCLEOTIDE SEQUENCE [LARGE SCALE GENOMIC DNA]</scope>
    <source>
        <strain evidence="2 3">YS-16</strain>
    </source>
</reference>
<keyword evidence="1" id="KW-1133">Transmembrane helix</keyword>
<comment type="caution">
    <text evidence="2">The sequence shown here is derived from an EMBL/GenBank/DDBJ whole genome shotgun (WGS) entry which is preliminary data.</text>
</comment>
<keyword evidence="3" id="KW-1185">Reference proteome</keyword>
<dbReference type="OrthoDB" id="893153at2"/>
<organism evidence="2 3">
    <name type="scientific">Chitinophaga pinensis</name>
    <dbReference type="NCBI Taxonomy" id="79329"/>
    <lineage>
        <taxon>Bacteria</taxon>
        <taxon>Pseudomonadati</taxon>
        <taxon>Bacteroidota</taxon>
        <taxon>Chitinophagia</taxon>
        <taxon>Chitinophagales</taxon>
        <taxon>Chitinophagaceae</taxon>
        <taxon>Chitinophaga</taxon>
    </lineage>
</organism>
<evidence type="ECO:0000313" key="3">
    <source>
        <dbReference type="Proteomes" id="UP000318815"/>
    </source>
</evidence>
<keyword evidence="1" id="KW-0472">Membrane</keyword>
<dbReference type="RefSeq" id="WP_146306956.1">
    <property type="nucleotide sequence ID" value="NZ_VOHS01000026.1"/>
</dbReference>
<dbReference type="Proteomes" id="UP000318815">
    <property type="component" value="Unassembled WGS sequence"/>
</dbReference>
<dbReference type="EMBL" id="VOHS01000026">
    <property type="protein sequence ID" value="TWV98081.1"/>
    <property type="molecule type" value="Genomic_DNA"/>
</dbReference>
<keyword evidence="1" id="KW-0812">Transmembrane</keyword>
<dbReference type="AlphaFoldDB" id="A0A5C6LSA3"/>
<feature type="transmembrane region" description="Helical" evidence="1">
    <location>
        <begin position="108"/>
        <end position="128"/>
    </location>
</feature>
<name>A0A5C6LSA3_9BACT</name>
<evidence type="ECO:0000256" key="1">
    <source>
        <dbReference type="SAM" id="Phobius"/>
    </source>
</evidence>
<gene>
    <name evidence="2" type="ORF">FEF09_21180</name>
</gene>
<accession>A0A5C6LSA3</accession>
<proteinExistence type="predicted"/>